<dbReference type="EMBL" id="AP017424">
    <property type="protein sequence ID" value="BAU85318.1"/>
    <property type="molecule type" value="Genomic_DNA"/>
</dbReference>
<dbReference type="Proteomes" id="UP000217676">
    <property type="component" value="Chromosome"/>
</dbReference>
<dbReference type="RefSeq" id="WP_359885338.1">
    <property type="nucleotide sequence ID" value="NZ_JBEYHT010000092.1"/>
</dbReference>
<dbReference type="AlphaFoldDB" id="A0A169NT82"/>
<dbReference type="Pfam" id="PF06718">
    <property type="entry name" value="DUF1203"/>
    <property type="match status" value="1"/>
</dbReference>
<keyword evidence="2" id="KW-1185">Reference proteome</keyword>
<gene>
    <name evidence="1" type="ORF">SLA_4430</name>
</gene>
<proteinExistence type="predicted"/>
<dbReference type="InterPro" id="IPR009593">
    <property type="entry name" value="DUF1203"/>
</dbReference>
<dbReference type="KEGG" id="slau:SLA_4430"/>
<evidence type="ECO:0000313" key="2">
    <source>
        <dbReference type="Proteomes" id="UP000217676"/>
    </source>
</evidence>
<dbReference type="PIRSF" id="PIRSF034110">
    <property type="entry name" value="DUF1203"/>
    <property type="match status" value="1"/>
</dbReference>
<evidence type="ECO:0008006" key="3">
    <source>
        <dbReference type="Google" id="ProtNLM"/>
    </source>
</evidence>
<protein>
    <recommendedName>
        <fullName evidence="3">DUF1203 domain-containing protein</fullName>
    </recommendedName>
</protein>
<sequence>MNATTSTRTTHTARPIPDAALAELRNVDDAGRPCVPYTETEADAGSPLRCCLRRTEAGERIALVSYAPLRRWAAETGAEPGAYDEQGPVFIHTEPCGGPGDAPATYPFARPGVLRTVRRYDARGRIAGGRMIDVPEAVEEGFDKVFAEAFADPEVAFVHVRAVEYGCFLYEVRRPA</sequence>
<accession>A0A169NT82</accession>
<organism evidence="1 2">
    <name type="scientific">Streptomyces laurentii</name>
    <dbReference type="NCBI Taxonomy" id="39478"/>
    <lineage>
        <taxon>Bacteria</taxon>
        <taxon>Bacillati</taxon>
        <taxon>Actinomycetota</taxon>
        <taxon>Actinomycetes</taxon>
        <taxon>Kitasatosporales</taxon>
        <taxon>Streptomycetaceae</taxon>
        <taxon>Streptomyces</taxon>
    </lineage>
</organism>
<name>A0A169NT82_STRLU</name>
<evidence type="ECO:0000313" key="1">
    <source>
        <dbReference type="EMBL" id="BAU85318.1"/>
    </source>
</evidence>
<reference evidence="1 2" key="1">
    <citation type="journal article" date="2016" name="Genome Announc.">
        <title>Complete Genome Sequence of Thiostrepton-Producing Streptomyces laurentii ATCC 31255.</title>
        <authorList>
            <person name="Doi K."/>
            <person name="Fujino Y."/>
            <person name="Nagayoshi Y."/>
            <person name="Ohshima T."/>
            <person name="Ogata S."/>
        </authorList>
    </citation>
    <scope>NUCLEOTIDE SEQUENCE [LARGE SCALE GENOMIC DNA]</scope>
    <source>
        <strain evidence="1 2">ATCC 31255</strain>
    </source>
</reference>